<feature type="transmembrane region" description="Helical" evidence="1">
    <location>
        <begin position="119"/>
        <end position="143"/>
    </location>
</feature>
<sequence length="730" mass="83193">MFKNYLSKVTQWILLRIKHIPNKDTKNTKWFILAFLISSMLVSIVFTIGNPTGVGFFSHFTNIGKVLVINGVLIVMWTFLMSAILSFLYIPLPRILLASLSYTIFASIFVLIYEDSGILFSIIIGISYSLLSFLITLFLIVLFNQKKHRIIKLAVMTAITIASFLVYEYVVKDKYYIDVPAVAEIDSEGPTLENPSQIGEYSYQFLSYGSGNDKYREEFGELVGIKTPTVDASHFITRWSDKRESFWGFDQSQLPVNGRLWLPEGDGPFPVILMVHGNHTMEDFSTSGYDYLGELLASRGFIAASVDEDFINYSNTSGIPNNNYELRAWMLLKHLVQLDELNQTPGNELYQKLDMKNVGLVGHSRGGQAVSMVGDYKRFFDDNHLLNDLENINVKGIVAIAPTDKRLDGNRPVLENTPYLIIQGAQDADINNFRGDHQFYRSTFDEDSDSFKASVYIAGANHGQFNTEWGNMDVSLPKGLFLNQGQIMDPEDQRQIAKVYISAFFERTIHENQAYEKLFRNHQYGKNWLPESLLVTKYQNPSYLSLLDFKRNRPNPATGVIISSEGFTVSDVIKPKDRRNNNRPEDAIQLEWENEAKYTINLSNVNKKVINNQEHVVFTMANNNENGSIPEIEIQLETTDGVSVQLPLNSFMAFPPVISSEFTPFGLFDDIFRDGKYENSWEPVFQTFEIPFQRFESENPEFNKNNVNSITLLFHTQQGNILIESVGLSQ</sequence>
<dbReference type="STRING" id="930117.SAMN05216225_102718"/>
<organism evidence="2 3">
    <name type="scientific">Ornithinibacillus halophilus</name>
    <dbReference type="NCBI Taxonomy" id="930117"/>
    <lineage>
        <taxon>Bacteria</taxon>
        <taxon>Bacillati</taxon>
        <taxon>Bacillota</taxon>
        <taxon>Bacilli</taxon>
        <taxon>Bacillales</taxon>
        <taxon>Bacillaceae</taxon>
        <taxon>Ornithinibacillus</taxon>
    </lineage>
</organism>
<dbReference type="PANTHER" id="PTHR33428:SF14">
    <property type="entry name" value="CARBOXYLESTERASE TYPE B DOMAIN-CONTAINING PROTEIN"/>
    <property type="match status" value="1"/>
</dbReference>
<dbReference type="Proteomes" id="UP000183988">
    <property type="component" value="Unassembled WGS sequence"/>
</dbReference>
<proteinExistence type="predicted"/>
<dbReference type="PANTHER" id="PTHR33428">
    <property type="entry name" value="CHLOROPHYLLASE-2, CHLOROPLASTIC"/>
    <property type="match status" value="1"/>
</dbReference>
<reference evidence="2 3" key="1">
    <citation type="submission" date="2016-11" db="EMBL/GenBank/DDBJ databases">
        <authorList>
            <person name="Jaros S."/>
            <person name="Januszkiewicz K."/>
            <person name="Wedrychowicz H."/>
        </authorList>
    </citation>
    <scope>NUCLEOTIDE SEQUENCE [LARGE SCALE GENOMIC DNA]</scope>
    <source>
        <strain evidence="2 3">IBRC-M 10683</strain>
    </source>
</reference>
<evidence type="ECO:0000313" key="3">
    <source>
        <dbReference type="Proteomes" id="UP000183988"/>
    </source>
</evidence>
<evidence type="ECO:0000313" key="2">
    <source>
        <dbReference type="EMBL" id="SHG33884.1"/>
    </source>
</evidence>
<dbReference type="EMBL" id="FQVW01000027">
    <property type="protein sequence ID" value="SHG33884.1"/>
    <property type="molecule type" value="Genomic_DNA"/>
</dbReference>
<keyword evidence="1" id="KW-1133">Transmembrane helix</keyword>
<accession>A0A1M5IZY9</accession>
<feature type="transmembrane region" description="Helical" evidence="1">
    <location>
        <begin position="68"/>
        <end position="88"/>
    </location>
</feature>
<protein>
    <submittedName>
        <fullName evidence="2">Chlorophyllase enzyme</fullName>
    </submittedName>
</protein>
<dbReference type="Gene3D" id="3.40.50.1820">
    <property type="entry name" value="alpha/beta hydrolase"/>
    <property type="match status" value="1"/>
</dbReference>
<keyword evidence="1" id="KW-0812">Transmembrane</keyword>
<feature type="transmembrane region" description="Helical" evidence="1">
    <location>
        <begin position="30"/>
        <end position="48"/>
    </location>
</feature>
<dbReference type="OrthoDB" id="9808543at2"/>
<dbReference type="RefSeq" id="WP_072890945.1">
    <property type="nucleotide sequence ID" value="NZ_FQVW01000027.1"/>
</dbReference>
<dbReference type="AlphaFoldDB" id="A0A1M5IZY9"/>
<feature type="transmembrane region" description="Helical" evidence="1">
    <location>
        <begin position="150"/>
        <end position="170"/>
    </location>
</feature>
<name>A0A1M5IZY9_9BACI</name>
<dbReference type="SUPFAM" id="SSF53474">
    <property type="entry name" value="alpha/beta-Hydrolases"/>
    <property type="match status" value="1"/>
</dbReference>
<feature type="transmembrane region" description="Helical" evidence="1">
    <location>
        <begin position="95"/>
        <end position="113"/>
    </location>
</feature>
<dbReference type="InterPro" id="IPR029058">
    <property type="entry name" value="AB_hydrolase_fold"/>
</dbReference>
<keyword evidence="1" id="KW-0472">Membrane</keyword>
<gene>
    <name evidence="2" type="ORF">SAMN05216225_102718</name>
</gene>
<evidence type="ECO:0000256" key="1">
    <source>
        <dbReference type="SAM" id="Phobius"/>
    </source>
</evidence>
<keyword evidence="3" id="KW-1185">Reference proteome</keyword>